<reference evidence="1 2" key="1">
    <citation type="submission" date="2016-10" db="EMBL/GenBank/DDBJ databases">
        <title>Evaluation of Human, Veterinary and Environmental Mycobacterium chelonae Isolates by Core Genome Phylogenomic Analysis, Targeted Gene Comparison, and Anti-microbial Susceptibility Patterns: A Tale of Mistaken Identities.</title>
        <authorList>
            <person name="Fogelson S.B."/>
            <person name="Camus A.C."/>
            <person name="Lorenz W."/>
            <person name="Vasireddy R."/>
            <person name="Vasireddy S."/>
            <person name="Smith T."/>
            <person name="Brown-Elliott B.A."/>
            <person name="Wallace R.J.Jr."/>
            <person name="Hasan N.A."/>
            <person name="Reischl U."/>
            <person name="Sanchez S."/>
        </authorList>
    </citation>
    <scope>NUCLEOTIDE SEQUENCE [LARGE SCALE GENOMIC DNA]</scope>
    <source>
        <strain evidence="1 2">15515</strain>
    </source>
</reference>
<dbReference type="AlphaFoldDB" id="A0A1S1LJ09"/>
<protein>
    <submittedName>
        <fullName evidence="1">Uncharacterized protein</fullName>
    </submittedName>
</protein>
<sequence>MSGYNEAHGDTAAVALAIANDREASEHFQSVLDKHTRWDGKQWQGISPAAAELEASAKPWQGRIGEIKDADFTKVSWTEIVASELQERNIEAGRNQYAGLAAR</sequence>
<organism evidence="1 2">
    <name type="scientific">Mycobacteroides chelonae</name>
    <name type="common">Mycobacterium chelonae</name>
    <dbReference type="NCBI Taxonomy" id="1774"/>
    <lineage>
        <taxon>Bacteria</taxon>
        <taxon>Bacillati</taxon>
        <taxon>Actinomycetota</taxon>
        <taxon>Actinomycetes</taxon>
        <taxon>Mycobacteriales</taxon>
        <taxon>Mycobacteriaceae</taxon>
        <taxon>Mycobacteroides</taxon>
    </lineage>
</organism>
<dbReference type="EMBL" id="MLIQ01000042">
    <property type="protein sequence ID" value="OHU47376.1"/>
    <property type="molecule type" value="Genomic_DNA"/>
</dbReference>
<proteinExistence type="predicted"/>
<evidence type="ECO:0000313" key="2">
    <source>
        <dbReference type="Proteomes" id="UP000180043"/>
    </source>
</evidence>
<gene>
    <name evidence="1" type="ORF">BKG82_27595</name>
</gene>
<dbReference type="RefSeq" id="WP_070947995.1">
    <property type="nucleotide sequence ID" value="NZ_MLIQ01000042.1"/>
</dbReference>
<evidence type="ECO:0000313" key="1">
    <source>
        <dbReference type="EMBL" id="OHU47376.1"/>
    </source>
</evidence>
<dbReference type="Proteomes" id="UP000180043">
    <property type="component" value="Unassembled WGS sequence"/>
</dbReference>
<comment type="caution">
    <text evidence="1">The sequence shown here is derived from an EMBL/GenBank/DDBJ whole genome shotgun (WGS) entry which is preliminary data.</text>
</comment>
<accession>A0A1S1LJ09</accession>
<name>A0A1S1LJ09_MYCCH</name>